<feature type="domain" description="HTH lysR-type" evidence="5">
    <location>
        <begin position="1"/>
        <end position="58"/>
    </location>
</feature>
<name>A0A916N6E1_9BURK</name>
<evidence type="ECO:0000256" key="4">
    <source>
        <dbReference type="ARBA" id="ARBA00023163"/>
    </source>
</evidence>
<dbReference type="InterPro" id="IPR050950">
    <property type="entry name" value="HTH-type_LysR_regulators"/>
</dbReference>
<evidence type="ECO:0000313" key="7">
    <source>
        <dbReference type="Proteomes" id="UP000672934"/>
    </source>
</evidence>
<proteinExistence type="inferred from homology"/>
<protein>
    <submittedName>
        <fullName evidence="6">HTH-type transcriptional regulator GltC</fullName>
    </submittedName>
</protein>
<dbReference type="SUPFAM" id="SSF46785">
    <property type="entry name" value="Winged helix' DNA-binding domain"/>
    <property type="match status" value="1"/>
</dbReference>
<evidence type="ECO:0000313" key="6">
    <source>
        <dbReference type="EMBL" id="CAG2155229.1"/>
    </source>
</evidence>
<dbReference type="InterPro" id="IPR036390">
    <property type="entry name" value="WH_DNA-bd_sf"/>
</dbReference>
<keyword evidence="3" id="KW-0238">DNA-binding</keyword>
<sequence>MHASILKYFVEVARCGSIRKAAQNLYVASSAVNRQILKLEAEMGTDLFDRLPNGIRLNAAGERMLQHIRATLNDYHLMRSELDELKDERKGHVTVVAMDSLFVDFLPAAVEEFSELYPAVTYSIAAVTPSEVAPKVLGGDYDVGVTFMSKLPAGLEVAGQVALPPGVVMAFSHPLAKKERLSFADCRDHAFLRLEGPSPLQGVVSPRFAEFWDLVTPSVICNSTILLKRLVASGRGISFFSKLAFADEIARGEVVWRPFDEPNVNALTVGIITPCQRVLSSVTTEFVRGLVHRLKQVELSLTT</sequence>
<dbReference type="PROSITE" id="PS50931">
    <property type="entry name" value="HTH_LYSR"/>
    <property type="match status" value="1"/>
</dbReference>
<keyword evidence="2" id="KW-0805">Transcription regulation</keyword>
<dbReference type="PANTHER" id="PTHR30419">
    <property type="entry name" value="HTH-TYPE TRANSCRIPTIONAL REGULATOR YBHD"/>
    <property type="match status" value="1"/>
</dbReference>
<dbReference type="Proteomes" id="UP000672934">
    <property type="component" value="Unassembled WGS sequence"/>
</dbReference>
<dbReference type="SUPFAM" id="SSF53850">
    <property type="entry name" value="Periplasmic binding protein-like II"/>
    <property type="match status" value="1"/>
</dbReference>
<dbReference type="AlphaFoldDB" id="A0A916N6E1"/>
<evidence type="ECO:0000256" key="2">
    <source>
        <dbReference type="ARBA" id="ARBA00023015"/>
    </source>
</evidence>
<dbReference type="GO" id="GO:0003700">
    <property type="term" value="F:DNA-binding transcription factor activity"/>
    <property type="evidence" value="ECO:0007669"/>
    <property type="project" value="InterPro"/>
</dbReference>
<organism evidence="6 7">
    <name type="scientific">Cupriavidus yeoncheonensis</name>
    <dbReference type="NCBI Taxonomy" id="1462994"/>
    <lineage>
        <taxon>Bacteria</taxon>
        <taxon>Pseudomonadati</taxon>
        <taxon>Pseudomonadota</taxon>
        <taxon>Betaproteobacteria</taxon>
        <taxon>Burkholderiales</taxon>
        <taxon>Burkholderiaceae</taxon>
        <taxon>Cupriavidus</taxon>
    </lineage>
</organism>
<dbReference type="PANTHER" id="PTHR30419:SF2">
    <property type="entry name" value="LYSR FAMILY TRANSCRIPTIONAL REGULATOR"/>
    <property type="match status" value="1"/>
</dbReference>
<dbReference type="GO" id="GO:0003677">
    <property type="term" value="F:DNA binding"/>
    <property type="evidence" value="ECO:0007669"/>
    <property type="project" value="UniProtKB-KW"/>
</dbReference>
<dbReference type="GO" id="GO:0005829">
    <property type="term" value="C:cytosol"/>
    <property type="evidence" value="ECO:0007669"/>
    <property type="project" value="TreeGrafter"/>
</dbReference>
<evidence type="ECO:0000256" key="3">
    <source>
        <dbReference type="ARBA" id="ARBA00023125"/>
    </source>
</evidence>
<dbReference type="InterPro" id="IPR000847">
    <property type="entry name" value="LysR_HTH_N"/>
</dbReference>
<dbReference type="RefSeq" id="WP_211950180.1">
    <property type="nucleotide sequence ID" value="NZ_CAJPUY010000024.1"/>
</dbReference>
<evidence type="ECO:0000259" key="5">
    <source>
        <dbReference type="PROSITE" id="PS50931"/>
    </source>
</evidence>
<dbReference type="InterPro" id="IPR036388">
    <property type="entry name" value="WH-like_DNA-bd_sf"/>
</dbReference>
<comment type="similarity">
    <text evidence="1">Belongs to the LysR transcriptional regulatory family.</text>
</comment>
<keyword evidence="4" id="KW-0804">Transcription</keyword>
<dbReference type="EMBL" id="CAJPUY010000024">
    <property type="protein sequence ID" value="CAG2155229.1"/>
    <property type="molecule type" value="Genomic_DNA"/>
</dbReference>
<dbReference type="Gene3D" id="1.10.10.10">
    <property type="entry name" value="Winged helix-like DNA-binding domain superfamily/Winged helix DNA-binding domain"/>
    <property type="match status" value="1"/>
</dbReference>
<evidence type="ECO:0000256" key="1">
    <source>
        <dbReference type="ARBA" id="ARBA00009437"/>
    </source>
</evidence>
<dbReference type="Pfam" id="PF00126">
    <property type="entry name" value="HTH_1"/>
    <property type="match status" value="1"/>
</dbReference>
<accession>A0A916N6E1</accession>
<dbReference type="Pfam" id="PF03466">
    <property type="entry name" value="LysR_substrate"/>
    <property type="match status" value="1"/>
</dbReference>
<keyword evidence="7" id="KW-1185">Reference proteome</keyword>
<comment type="caution">
    <text evidence="6">The sequence shown here is derived from an EMBL/GenBank/DDBJ whole genome shotgun (WGS) entry which is preliminary data.</text>
</comment>
<dbReference type="Gene3D" id="3.40.190.10">
    <property type="entry name" value="Periplasmic binding protein-like II"/>
    <property type="match status" value="2"/>
</dbReference>
<dbReference type="FunFam" id="1.10.10.10:FF:000001">
    <property type="entry name" value="LysR family transcriptional regulator"/>
    <property type="match status" value="1"/>
</dbReference>
<gene>
    <name evidence="6" type="primary">gltC_7</name>
    <name evidence="6" type="ORF">LMG31506_05339</name>
</gene>
<dbReference type="InterPro" id="IPR005119">
    <property type="entry name" value="LysR_subst-bd"/>
</dbReference>
<reference evidence="6" key="1">
    <citation type="submission" date="2021-03" db="EMBL/GenBank/DDBJ databases">
        <authorList>
            <person name="Peeters C."/>
        </authorList>
    </citation>
    <scope>NUCLEOTIDE SEQUENCE</scope>
    <source>
        <strain evidence="6">LMG 31506</strain>
    </source>
</reference>